<keyword evidence="2" id="KW-1133">Transmembrane helix</keyword>
<gene>
    <name evidence="3" type="ORF">CDAR_516831</name>
</gene>
<evidence type="ECO:0000313" key="4">
    <source>
        <dbReference type="Proteomes" id="UP001054837"/>
    </source>
</evidence>
<feature type="transmembrane region" description="Helical" evidence="2">
    <location>
        <begin position="56"/>
        <end position="77"/>
    </location>
</feature>
<feature type="compositionally biased region" description="Pro residues" evidence="1">
    <location>
        <begin position="223"/>
        <end position="233"/>
    </location>
</feature>
<evidence type="ECO:0000256" key="2">
    <source>
        <dbReference type="SAM" id="Phobius"/>
    </source>
</evidence>
<accession>A0AAV4UE03</accession>
<name>A0AAV4UE03_9ARAC</name>
<feature type="region of interest" description="Disordered" evidence="1">
    <location>
        <begin position="215"/>
        <end position="235"/>
    </location>
</feature>
<dbReference type="EMBL" id="BPLQ01011151">
    <property type="protein sequence ID" value="GIY55987.1"/>
    <property type="molecule type" value="Genomic_DNA"/>
</dbReference>
<dbReference type="AlphaFoldDB" id="A0AAV4UE03"/>
<proteinExistence type="predicted"/>
<evidence type="ECO:0000256" key="1">
    <source>
        <dbReference type="SAM" id="MobiDB-lite"/>
    </source>
</evidence>
<comment type="caution">
    <text evidence="3">The sequence shown here is derived from an EMBL/GenBank/DDBJ whole genome shotgun (WGS) entry which is preliminary data.</text>
</comment>
<evidence type="ECO:0000313" key="3">
    <source>
        <dbReference type="EMBL" id="GIY55987.1"/>
    </source>
</evidence>
<dbReference type="Proteomes" id="UP001054837">
    <property type="component" value="Unassembled WGS sequence"/>
</dbReference>
<organism evidence="3 4">
    <name type="scientific">Caerostris darwini</name>
    <dbReference type="NCBI Taxonomy" id="1538125"/>
    <lineage>
        <taxon>Eukaryota</taxon>
        <taxon>Metazoa</taxon>
        <taxon>Ecdysozoa</taxon>
        <taxon>Arthropoda</taxon>
        <taxon>Chelicerata</taxon>
        <taxon>Arachnida</taxon>
        <taxon>Araneae</taxon>
        <taxon>Araneomorphae</taxon>
        <taxon>Entelegynae</taxon>
        <taxon>Araneoidea</taxon>
        <taxon>Araneidae</taxon>
        <taxon>Caerostris</taxon>
    </lineage>
</organism>
<sequence length="244" mass="27711">MHIQLAINLADLNLTAVNSSALNVAANMVMTSKILDTQSTSKPEENPNINIHHRMVIYETIFGVVFMISLLIVFGIYRHLVYEFIYRSPKSTRGYKIVVKEKLWQRKEVQPQTTTEQKQPQTTTEEEQPQTANDVEQPQTTTADLAYIKNAAWKFLIPTFLHFFNSSDCKKTDRRMAARTMELDALETFWVPAHMQPFAEELSKRYFRKRSAGVGDLTSTQSAPPPRPLPPPAGCRFGPAILPA</sequence>
<feature type="compositionally biased region" description="Low complexity" evidence="1">
    <location>
        <begin position="110"/>
        <end position="123"/>
    </location>
</feature>
<keyword evidence="2" id="KW-0812">Transmembrane</keyword>
<reference evidence="3 4" key="1">
    <citation type="submission" date="2021-06" db="EMBL/GenBank/DDBJ databases">
        <title>Caerostris darwini draft genome.</title>
        <authorList>
            <person name="Kono N."/>
            <person name="Arakawa K."/>
        </authorList>
    </citation>
    <scope>NUCLEOTIDE SEQUENCE [LARGE SCALE GENOMIC DNA]</scope>
</reference>
<keyword evidence="2" id="KW-0472">Membrane</keyword>
<protein>
    <submittedName>
        <fullName evidence="3">Uncharacterized protein</fullName>
    </submittedName>
</protein>
<keyword evidence="4" id="KW-1185">Reference proteome</keyword>
<feature type="region of interest" description="Disordered" evidence="1">
    <location>
        <begin position="108"/>
        <end position="139"/>
    </location>
</feature>